<accession>A0ABU9HUF7</accession>
<evidence type="ECO:0000313" key="2">
    <source>
        <dbReference type="Proteomes" id="UP001464555"/>
    </source>
</evidence>
<evidence type="ECO:0000313" key="1">
    <source>
        <dbReference type="EMBL" id="MEL1243800.1"/>
    </source>
</evidence>
<name>A0ABU9HUF7_9FLAO</name>
<dbReference type="EMBL" id="JBBYHR010000003">
    <property type="protein sequence ID" value="MEL1243800.1"/>
    <property type="molecule type" value="Genomic_DNA"/>
</dbReference>
<proteinExistence type="predicted"/>
<evidence type="ECO:0008006" key="3">
    <source>
        <dbReference type="Google" id="ProtNLM"/>
    </source>
</evidence>
<dbReference type="RefSeq" id="WP_341696119.1">
    <property type="nucleotide sequence ID" value="NZ_JBBYHR010000003.1"/>
</dbReference>
<protein>
    <recommendedName>
        <fullName evidence="3">Por secretion system C-terminal sorting domain-containing protein</fullName>
    </recommendedName>
</protein>
<comment type="caution">
    <text evidence="1">The sequence shown here is derived from an EMBL/GenBank/DDBJ whole genome shotgun (WGS) entry which is preliminary data.</text>
</comment>
<reference evidence="1 2" key="1">
    <citation type="submission" date="2024-04" db="EMBL/GenBank/DDBJ databases">
        <title>Flavobacterium sp. DGU11 16S ribosomal RNA gene Genome sequencing and assembly.</title>
        <authorList>
            <person name="Park S."/>
        </authorList>
    </citation>
    <scope>NUCLEOTIDE SEQUENCE [LARGE SCALE GENOMIC DNA]</scope>
    <source>
        <strain evidence="1 2">DGU11</strain>
    </source>
</reference>
<organism evidence="1 2">
    <name type="scientific">Flavobacterium arundinis</name>
    <dbReference type="NCBI Taxonomy" id="3139143"/>
    <lineage>
        <taxon>Bacteria</taxon>
        <taxon>Pseudomonadati</taxon>
        <taxon>Bacteroidota</taxon>
        <taxon>Flavobacteriia</taxon>
        <taxon>Flavobacteriales</taxon>
        <taxon>Flavobacteriaceae</taxon>
        <taxon>Flavobacterium</taxon>
    </lineage>
</organism>
<dbReference type="Proteomes" id="UP001464555">
    <property type="component" value="Unassembled WGS sequence"/>
</dbReference>
<sequence>MLKRFTLKKERRLYAGSCVLILVVFSFINANAQVQNNGSLYVASEVSMYVATGSYNFGNTPAATATFKNTTAYGKLLFESGVTANGASDSHYINGYASYNGSDSFLYPLGDGGVYAPVKVVSGTATATDAAYYLTNPATVSTALETTLTAISSVEYWDIKGTAASATVSLTWRASSGMASITGNDINNIVVVGYNSATAKWEELNSAVDFVSALGGYSSITKGSATATGVNLATYRYFTLAGKVDGCAPLVASSGNVKTWDGTSWSPSPPTLLDPVVINAPYSDNLSCNSLVLNADINLANGQYLEIVYGCTGSGKVNMESEASIVQRSTTSPAPAIAMVKTTGLKRKLDYIYWGTPIAEDFYSQLNNAVAEGQTTAGAFDQKYKYVTGAGGGWQNLTAITNGKGFITRIKQQAPFTDATTQARVNLPLTGTANNGTVNVTVANNPASPNGGSSYELLANPYPSALDASRFLRANDLLDGTLYFWTAATASTVSGAGQYTQADYALWNLAGNVITSPSSQLPTGKIASAQGFRVKALGTGSISYTNCMRITNGNDNFFRMAAEDVQERDRFKLTMTGANGVFSQIQIGYFEEATMGYDRLYDAGRNSVSTSQLYSFIDTQKIAINTRPAFEVTDIVPLGVSKGSTDEGEFTISISNQEGVFTQGVTVYLYDSAYGIYRDLSVNPYTFPIEAASQNDRFYVVYQMPDLNNGDIDHTTATAYIKNGQLNVSSNRFLERVEVYDLAGRLIEVYDKLSGTQLTKPFNHEEAVYMAKIKLSNGAYADAKLINIK</sequence>
<keyword evidence="2" id="KW-1185">Reference proteome</keyword>
<gene>
    <name evidence="1" type="ORF">AAEO56_05960</name>
</gene>